<evidence type="ECO:0000313" key="9">
    <source>
        <dbReference type="Proteomes" id="UP000186922"/>
    </source>
</evidence>
<keyword evidence="3" id="KW-0687">Ribonucleoprotein</keyword>
<organism evidence="8 9">
    <name type="scientific">Ramazzottius varieornatus</name>
    <name type="common">Water bear</name>
    <name type="synonym">Tardigrade</name>
    <dbReference type="NCBI Taxonomy" id="947166"/>
    <lineage>
        <taxon>Eukaryota</taxon>
        <taxon>Metazoa</taxon>
        <taxon>Ecdysozoa</taxon>
        <taxon>Tardigrada</taxon>
        <taxon>Eutardigrada</taxon>
        <taxon>Parachela</taxon>
        <taxon>Hypsibioidea</taxon>
        <taxon>Ramazzottiidae</taxon>
        <taxon>Ramazzottius</taxon>
    </lineage>
</organism>
<evidence type="ECO:0000256" key="1">
    <source>
        <dbReference type="ARBA" id="ARBA00006592"/>
    </source>
</evidence>
<comment type="caution">
    <text evidence="8">The sequence shown here is derived from an EMBL/GenBank/DDBJ whole genome shotgun (WGS) entry which is preliminary data.</text>
</comment>
<dbReference type="OrthoDB" id="1875589at2759"/>
<reference evidence="8 9" key="1">
    <citation type="journal article" date="2016" name="Nat. Commun.">
        <title>Extremotolerant tardigrade genome and improved radiotolerance of human cultured cells by tardigrade-unique protein.</title>
        <authorList>
            <person name="Hashimoto T."/>
            <person name="Horikawa D.D."/>
            <person name="Saito Y."/>
            <person name="Kuwahara H."/>
            <person name="Kozuka-Hata H."/>
            <person name="Shin-I T."/>
            <person name="Minakuchi Y."/>
            <person name="Ohishi K."/>
            <person name="Motoyama A."/>
            <person name="Aizu T."/>
            <person name="Enomoto A."/>
            <person name="Kondo K."/>
            <person name="Tanaka S."/>
            <person name="Hara Y."/>
            <person name="Koshikawa S."/>
            <person name="Sagara H."/>
            <person name="Miura T."/>
            <person name="Yokobori S."/>
            <person name="Miyagawa K."/>
            <person name="Suzuki Y."/>
            <person name="Kubo T."/>
            <person name="Oyama M."/>
            <person name="Kohara Y."/>
            <person name="Fujiyama A."/>
            <person name="Arakawa K."/>
            <person name="Katayama T."/>
            <person name="Toyoda A."/>
            <person name="Kunieda T."/>
        </authorList>
    </citation>
    <scope>NUCLEOTIDE SEQUENCE [LARGE SCALE GENOMIC DNA]</scope>
    <source>
        <strain evidence="8 9">YOKOZUNA-1</strain>
    </source>
</reference>
<dbReference type="SUPFAM" id="SSF50104">
    <property type="entry name" value="Translation proteins SH3-like domain"/>
    <property type="match status" value="1"/>
</dbReference>
<dbReference type="GO" id="GO:0042273">
    <property type="term" value="P:ribosomal large subunit biogenesis"/>
    <property type="evidence" value="ECO:0007669"/>
    <property type="project" value="TreeGrafter"/>
</dbReference>
<dbReference type="STRING" id="947166.A0A1D1VYH6"/>
<evidence type="ECO:0000256" key="5">
    <source>
        <dbReference type="ARBA" id="ARBA00035318"/>
    </source>
</evidence>
<keyword evidence="2" id="KW-0689">Ribosomal protein</keyword>
<evidence type="ECO:0000256" key="6">
    <source>
        <dbReference type="SAM" id="MobiDB-lite"/>
    </source>
</evidence>
<dbReference type="Pfam" id="PF01929">
    <property type="entry name" value="Ribosomal_L14e"/>
    <property type="match status" value="1"/>
</dbReference>
<dbReference type="CDD" id="cd23702">
    <property type="entry name" value="eL14"/>
    <property type="match status" value="1"/>
</dbReference>
<evidence type="ECO:0000256" key="3">
    <source>
        <dbReference type="ARBA" id="ARBA00023274"/>
    </source>
</evidence>
<evidence type="ECO:0000259" key="7">
    <source>
        <dbReference type="Pfam" id="PF01929"/>
    </source>
</evidence>
<evidence type="ECO:0000256" key="4">
    <source>
        <dbReference type="ARBA" id="ARBA00035215"/>
    </source>
</evidence>
<dbReference type="InterPro" id="IPR008991">
    <property type="entry name" value="Translation_prot_SH3-like_sf"/>
</dbReference>
<accession>A0A1D1VYH6</accession>
<feature type="region of interest" description="Disordered" evidence="6">
    <location>
        <begin position="131"/>
        <end position="163"/>
    </location>
</feature>
<dbReference type="InterPro" id="IPR002784">
    <property type="entry name" value="Ribosomal_eL14_dom"/>
</dbReference>
<dbReference type="AlphaFoldDB" id="A0A1D1VYH6"/>
<dbReference type="GO" id="GO:0006412">
    <property type="term" value="P:translation"/>
    <property type="evidence" value="ECO:0007669"/>
    <property type="project" value="InterPro"/>
</dbReference>
<dbReference type="PANTHER" id="PTHR11127:SF2">
    <property type="entry name" value="LARGE RIBOSOMAL SUBUNIT PROTEIN EL14"/>
    <property type="match status" value="1"/>
</dbReference>
<dbReference type="InterPro" id="IPR039660">
    <property type="entry name" value="Ribosomal_eL14"/>
</dbReference>
<feature type="domain" description="Large ribosomal subunit protein eL14" evidence="7">
    <location>
        <begin position="45"/>
        <end position="118"/>
    </location>
</feature>
<dbReference type="Gene3D" id="2.30.30.30">
    <property type="match status" value="1"/>
</dbReference>
<comment type="similarity">
    <text evidence="1">Belongs to the eukaryotic ribosomal protein eL14 family.</text>
</comment>
<sequence>MSFSKTVEIGRVVHIAKGKDAGQLAAIVDVIDANRALIDGPKIRRQVVSFQQLHLTKYLTKFQHSAGRKTVLKAWDEAKIEDQWKNSNWAKKLDRQERRKNMTDFDRYKLMRAKQARNKIVKLELGKLKRLSNSKTAKKPTTAKGKKDVQSKKPAKEAKPAKK</sequence>
<evidence type="ECO:0000313" key="8">
    <source>
        <dbReference type="EMBL" id="GAV05393.1"/>
    </source>
</evidence>
<feature type="compositionally biased region" description="Basic and acidic residues" evidence="6">
    <location>
        <begin position="145"/>
        <end position="163"/>
    </location>
</feature>
<dbReference type="PANTHER" id="PTHR11127">
    <property type="entry name" value="60S RIBOSOMAL PROTEIN L14"/>
    <property type="match status" value="1"/>
</dbReference>
<dbReference type="Proteomes" id="UP000186922">
    <property type="component" value="Unassembled WGS sequence"/>
</dbReference>
<dbReference type="GO" id="GO:0003723">
    <property type="term" value="F:RNA binding"/>
    <property type="evidence" value="ECO:0007669"/>
    <property type="project" value="InterPro"/>
</dbReference>
<protein>
    <recommendedName>
        <fullName evidence="4">Large ribosomal subunit protein eL14</fullName>
    </recommendedName>
    <alternativeName>
        <fullName evidence="5">60S ribosomal protein L14</fullName>
    </alternativeName>
</protein>
<keyword evidence="9" id="KW-1185">Reference proteome</keyword>
<dbReference type="InterPro" id="IPR014722">
    <property type="entry name" value="Rib_uL2_dom2"/>
</dbReference>
<dbReference type="GO" id="GO:0022625">
    <property type="term" value="C:cytosolic large ribosomal subunit"/>
    <property type="evidence" value="ECO:0007669"/>
    <property type="project" value="TreeGrafter"/>
</dbReference>
<gene>
    <name evidence="8" type="primary">RvY_15534-1</name>
    <name evidence="8" type="synonym">RvY_15534.1</name>
    <name evidence="8" type="ORF">RvY_15534</name>
</gene>
<evidence type="ECO:0000256" key="2">
    <source>
        <dbReference type="ARBA" id="ARBA00022980"/>
    </source>
</evidence>
<name>A0A1D1VYH6_RAMVA</name>
<dbReference type="GO" id="GO:0003735">
    <property type="term" value="F:structural constituent of ribosome"/>
    <property type="evidence" value="ECO:0007669"/>
    <property type="project" value="InterPro"/>
</dbReference>
<dbReference type="Gene3D" id="6.10.250.2270">
    <property type="match status" value="1"/>
</dbReference>
<dbReference type="EMBL" id="BDGG01000012">
    <property type="protein sequence ID" value="GAV05393.1"/>
    <property type="molecule type" value="Genomic_DNA"/>
</dbReference>
<proteinExistence type="inferred from homology"/>